<name>A0A816Q0E2_BRANA</name>
<dbReference type="Proteomes" id="UP001295469">
    <property type="component" value="Chromosome C06"/>
</dbReference>
<gene>
    <name evidence="2" type="ORF">DARMORV10_C06P07530.1</name>
</gene>
<dbReference type="AlphaFoldDB" id="A0A816Q0E2"/>
<organism evidence="2">
    <name type="scientific">Brassica napus</name>
    <name type="common">Rape</name>
    <dbReference type="NCBI Taxonomy" id="3708"/>
    <lineage>
        <taxon>Eukaryota</taxon>
        <taxon>Viridiplantae</taxon>
        <taxon>Streptophyta</taxon>
        <taxon>Embryophyta</taxon>
        <taxon>Tracheophyta</taxon>
        <taxon>Spermatophyta</taxon>
        <taxon>Magnoliopsida</taxon>
        <taxon>eudicotyledons</taxon>
        <taxon>Gunneridae</taxon>
        <taxon>Pentapetalae</taxon>
        <taxon>rosids</taxon>
        <taxon>malvids</taxon>
        <taxon>Brassicales</taxon>
        <taxon>Brassicaceae</taxon>
        <taxon>Brassiceae</taxon>
        <taxon>Brassica</taxon>
    </lineage>
</organism>
<protein>
    <submittedName>
        <fullName evidence="2">(rape) hypothetical protein</fullName>
    </submittedName>
</protein>
<evidence type="ECO:0000256" key="1">
    <source>
        <dbReference type="SAM" id="MobiDB-lite"/>
    </source>
</evidence>
<accession>A0A816Q0E2</accession>
<proteinExistence type="predicted"/>
<evidence type="ECO:0000313" key="2">
    <source>
        <dbReference type="EMBL" id="CAF2055500.1"/>
    </source>
</evidence>
<feature type="region of interest" description="Disordered" evidence="1">
    <location>
        <begin position="48"/>
        <end position="96"/>
    </location>
</feature>
<dbReference type="EMBL" id="HG994370">
    <property type="protein sequence ID" value="CAF2055500.1"/>
    <property type="molecule type" value="Genomic_DNA"/>
</dbReference>
<reference evidence="2" key="1">
    <citation type="submission" date="2021-01" db="EMBL/GenBank/DDBJ databases">
        <authorList>
            <consortium name="Genoscope - CEA"/>
            <person name="William W."/>
        </authorList>
    </citation>
    <scope>NUCLEOTIDE SEQUENCE</scope>
</reference>
<sequence>MFMTRGVARRSHCFHGRMVSIFGMQKILELYNDLMALDSSHYHYYKDEHSPQETKSHNLNSLSRKLSKSDHWNTSQKKKRAFHSSRQGLENDELKPTKNPIQHKLIRSFRWLGTWMIGDFFYLVERNVTCGGREMVFTNLIGVDLRLRMVSKLPKKENSFQREM</sequence>